<accession>A0A7C4VR55</accession>
<feature type="transmembrane region" description="Helical" evidence="11">
    <location>
        <begin position="65"/>
        <end position="89"/>
    </location>
</feature>
<evidence type="ECO:0000256" key="11">
    <source>
        <dbReference type="RuleBase" id="RU363032"/>
    </source>
</evidence>
<dbReference type="InterPro" id="IPR010065">
    <property type="entry name" value="AA_ABC_transptr_permease_3TM"/>
</dbReference>
<evidence type="ECO:0000256" key="8">
    <source>
        <dbReference type="ARBA" id="ARBA00022970"/>
    </source>
</evidence>
<dbReference type="GO" id="GO:0043190">
    <property type="term" value="C:ATP-binding cassette (ABC) transporter complex"/>
    <property type="evidence" value="ECO:0007669"/>
    <property type="project" value="InterPro"/>
</dbReference>
<keyword evidence="5 11" id="KW-0813">Transport</keyword>
<feature type="transmembrane region" description="Helical" evidence="11">
    <location>
        <begin position="233"/>
        <end position="255"/>
    </location>
</feature>
<comment type="similarity">
    <text evidence="3">Belongs to the binding-protein-dependent transport system permease family. HisMQ subfamily.</text>
</comment>
<evidence type="ECO:0000256" key="10">
    <source>
        <dbReference type="ARBA" id="ARBA00023136"/>
    </source>
</evidence>
<dbReference type="PANTHER" id="PTHR30614:SF20">
    <property type="entry name" value="GLUTAMINE TRANSPORT SYSTEM PERMEASE PROTEIN GLNP"/>
    <property type="match status" value="1"/>
</dbReference>
<dbReference type="NCBIfam" id="TIGR01726">
    <property type="entry name" value="HEQRo_perm_3TM"/>
    <property type="match status" value="1"/>
</dbReference>
<keyword evidence="6" id="KW-1003">Cell membrane</keyword>
<keyword evidence="8" id="KW-0029">Amino-acid transport</keyword>
<feature type="transmembrane region" description="Helical" evidence="11">
    <location>
        <begin position="110"/>
        <end position="128"/>
    </location>
</feature>
<dbReference type="PROSITE" id="PS50928">
    <property type="entry name" value="ABC_TM1"/>
    <property type="match status" value="1"/>
</dbReference>
<dbReference type="GO" id="GO:0006865">
    <property type="term" value="P:amino acid transport"/>
    <property type="evidence" value="ECO:0007669"/>
    <property type="project" value="UniProtKB-KW"/>
</dbReference>
<evidence type="ECO:0000256" key="3">
    <source>
        <dbReference type="ARBA" id="ARBA00010072"/>
    </source>
</evidence>
<keyword evidence="9 11" id="KW-1133">Transmembrane helix</keyword>
<evidence type="ECO:0000313" key="13">
    <source>
        <dbReference type="EMBL" id="HGU33829.1"/>
    </source>
</evidence>
<dbReference type="SUPFAM" id="SSF161098">
    <property type="entry name" value="MetI-like"/>
    <property type="match status" value="1"/>
</dbReference>
<dbReference type="AlphaFoldDB" id="A0A7C4VR55"/>
<sequence length="265" mass="29182">MIRKPSLRSVLPDVLLFALLLAAAAAFFFGGENTSGYPWQWYRISRYLLDRSETGWRWGPLMQGMGMTIALSGISLVLSCTIGITAALMRLSHSVVAAAISRGYTEFIRNTPLLVQLFFIYFVLGPILDIPKTTAAVTALSLFEGAYAGEIIRSGIAGIDKTQWESAYSLGMNLSQTYRWVILPQAIRRVLPPLTSQAVSLVKDSSLVSAIAVADLTLQGQIIIADTFLTFEIWFTVAAMYLIVTTSLSAAASWLEVRMDRSLRR</sequence>
<dbReference type="InterPro" id="IPR035906">
    <property type="entry name" value="MetI-like_sf"/>
</dbReference>
<dbReference type="CDD" id="cd06261">
    <property type="entry name" value="TM_PBP2"/>
    <property type="match status" value="1"/>
</dbReference>
<evidence type="ECO:0000256" key="7">
    <source>
        <dbReference type="ARBA" id="ARBA00022692"/>
    </source>
</evidence>
<evidence type="ECO:0000259" key="12">
    <source>
        <dbReference type="PROSITE" id="PS50928"/>
    </source>
</evidence>
<feature type="domain" description="ABC transmembrane type-1" evidence="12">
    <location>
        <begin position="65"/>
        <end position="252"/>
    </location>
</feature>
<organism evidence="13">
    <name type="scientific">Desulfatirhabdium butyrativorans</name>
    <dbReference type="NCBI Taxonomy" id="340467"/>
    <lineage>
        <taxon>Bacteria</taxon>
        <taxon>Pseudomonadati</taxon>
        <taxon>Thermodesulfobacteriota</taxon>
        <taxon>Desulfobacteria</taxon>
        <taxon>Desulfobacterales</taxon>
        <taxon>Desulfatirhabdiaceae</taxon>
        <taxon>Desulfatirhabdium</taxon>
    </lineage>
</organism>
<evidence type="ECO:0000256" key="6">
    <source>
        <dbReference type="ARBA" id="ARBA00022475"/>
    </source>
</evidence>
<protein>
    <recommendedName>
        <fullName evidence="4">Putative glutamine transport system permease protein GlnP</fullName>
    </recommendedName>
</protein>
<keyword evidence="10 11" id="KW-0472">Membrane</keyword>
<evidence type="ECO:0000256" key="1">
    <source>
        <dbReference type="ARBA" id="ARBA00003159"/>
    </source>
</evidence>
<keyword evidence="7 11" id="KW-0812">Transmembrane</keyword>
<evidence type="ECO:0000256" key="2">
    <source>
        <dbReference type="ARBA" id="ARBA00004429"/>
    </source>
</evidence>
<dbReference type="Gene3D" id="1.10.3720.10">
    <property type="entry name" value="MetI-like"/>
    <property type="match status" value="1"/>
</dbReference>
<dbReference type="FunFam" id="1.10.3720.10:FF:000033">
    <property type="entry name" value="Polar amino acid ABC transporter permease"/>
    <property type="match status" value="1"/>
</dbReference>
<dbReference type="Pfam" id="PF00528">
    <property type="entry name" value="BPD_transp_1"/>
    <property type="match status" value="1"/>
</dbReference>
<evidence type="ECO:0000256" key="5">
    <source>
        <dbReference type="ARBA" id="ARBA00022448"/>
    </source>
</evidence>
<name>A0A7C4VR55_9BACT</name>
<dbReference type="InterPro" id="IPR000515">
    <property type="entry name" value="MetI-like"/>
</dbReference>
<comment type="subcellular location">
    <subcellularLocation>
        <location evidence="2">Cell inner membrane</location>
        <topology evidence="2">Multi-pass membrane protein</topology>
    </subcellularLocation>
    <subcellularLocation>
        <location evidence="11">Cell membrane</location>
        <topology evidence="11">Multi-pass membrane protein</topology>
    </subcellularLocation>
</comment>
<dbReference type="GO" id="GO:0022857">
    <property type="term" value="F:transmembrane transporter activity"/>
    <property type="evidence" value="ECO:0007669"/>
    <property type="project" value="InterPro"/>
</dbReference>
<proteinExistence type="inferred from homology"/>
<gene>
    <name evidence="13" type="ORF">ENS29_13410</name>
</gene>
<comment type="function">
    <text evidence="1">Part of the binding-protein-dependent transport system for glutamine; probably responsible for the translocation of the substrate across the membrane.</text>
</comment>
<reference evidence="13" key="1">
    <citation type="journal article" date="2020" name="mSystems">
        <title>Genome- and Community-Level Interaction Insights into Carbon Utilization and Element Cycling Functions of Hydrothermarchaeota in Hydrothermal Sediment.</title>
        <authorList>
            <person name="Zhou Z."/>
            <person name="Liu Y."/>
            <person name="Xu W."/>
            <person name="Pan J."/>
            <person name="Luo Z.H."/>
            <person name="Li M."/>
        </authorList>
    </citation>
    <scope>NUCLEOTIDE SEQUENCE [LARGE SCALE GENOMIC DNA]</scope>
    <source>
        <strain evidence="13">SpSt-477</strain>
    </source>
</reference>
<dbReference type="InterPro" id="IPR043429">
    <property type="entry name" value="ArtM/GltK/GlnP/TcyL/YhdX-like"/>
</dbReference>
<evidence type="ECO:0000256" key="9">
    <source>
        <dbReference type="ARBA" id="ARBA00022989"/>
    </source>
</evidence>
<comment type="caution">
    <text evidence="13">The sequence shown here is derived from an EMBL/GenBank/DDBJ whole genome shotgun (WGS) entry which is preliminary data.</text>
</comment>
<dbReference type="EMBL" id="DSUH01000307">
    <property type="protein sequence ID" value="HGU33829.1"/>
    <property type="molecule type" value="Genomic_DNA"/>
</dbReference>
<evidence type="ECO:0000256" key="4">
    <source>
        <dbReference type="ARBA" id="ARBA00016506"/>
    </source>
</evidence>
<dbReference type="PANTHER" id="PTHR30614">
    <property type="entry name" value="MEMBRANE COMPONENT OF AMINO ACID ABC TRANSPORTER"/>
    <property type="match status" value="1"/>
</dbReference>